<name>A1ZPV8_MICM2</name>
<keyword evidence="1" id="KW-1133">Transmembrane helix</keyword>
<keyword evidence="3" id="KW-1185">Reference proteome</keyword>
<dbReference type="AlphaFoldDB" id="A1ZPV8"/>
<evidence type="ECO:0000256" key="1">
    <source>
        <dbReference type="SAM" id="Phobius"/>
    </source>
</evidence>
<keyword evidence="1" id="KW-0472">Membrane</keyword>
<comment type="caution">
    <text evidence="2">The sequence shown here is derived from an EMBL/GenBank/DDBJ whole genome shotgun (WGS) entry which is preliminary data.</text>
</comment>
<reference evidence="2 3" key="1">
    <citation type="submission" date="2007-01" db="EMBL/GenBank/DDBJ databases">
        <authorList>
            <person name="Haygood M."/>
            <person name="Podell S."/>
            <person name="Anderson C."/>
            <person name="Hopkinson B."/>
            <person name="Roe K."/>
            <person name="Barbeau K."/>
            <person name="Gaasterland T."/>
            <person name="Ferriera S."/>
            <person name="Johnson J."/>
            <person name="Kravitz S."/>
            <person name="Beeson K."/>
            <person name="Sutton G."/>
            <person name="Rogers Y.-H."/>
            <person name="Friedman R."/>
            <person name="Frazier M."/>
            <person name="Venter J.C."/>
        </authorList>
    </citation>
    <scope>NUCLEOTIDE SEQUENCE [LARGE SCALE GENOMIC DNA]</scope>
    <source>
        <strain evidence="2 3">ATCC 23134</strain>
    </source>
</reference>
<organism evidence="2 3">
    <name type="scientific">Microscilla marina ATCC 23134</name>
    <dbReference type="NCBI Taxonomy" id="313606"/>
    <lineage>
        <taxon>Bacteria</taxon>
        <taxon>Pseudomonadati</taxon>
        <taxon>Bacteroidota</taxon>
        <taxon>Cytophagia</taxon>
        <taxon>Cytophagales</taxon>
        <taxon>Microscillaceae</taxon>
        <taxon>Microscilla</taxon>
    </lineage>
</organism>
<dbReference type="EMBL" id="AAWS01000022">
    <property type="protein sequence ID" value="EAY27613.1"/>
    <property type="molecule type" value="Genomic_DNA"/>
</dbReference>
<dbReference type="Proteomes" id="UP000004095">
    <property type="component" value="Unassembled WGS sequence"/>
</dbReference>
<evidence type="ECO:0000313" key="2">
    <source>
        <dbReference type="EMBL" id="EAY27613.1"/>
    </source>
</evidence>
<proteinExistence type="predicted"/>
<feature type="transmembrane region" description="Helical" evidence="1">
    <location>
        <begin position="13"/>
        <end position="34"/>
    </location>
</feature>
<gene>
    <name evidence="2" type="ORF">M23134_02860</name>
</gene>
<accession>A1ZPV8</accession>
<sequence>MILALFSPEKTRLFLWVFKPLFGAAPNIFLYLVLPILQNDFSQG</sequence>
<keyword evidence="1" id="KW-0812">Transmembrane</keyword>
<evidence type="ECO:0000313" key="3">
    <source>
        <dbReference type="Proteomes" id="UP000004095"/>
    </source>
</evidence>
<protein>
    <submittedName>
        <fullName evidence="2">Uncharacterized protein</fullName>
    </submittedName>
</protein>